<evidence type="ECO:0000313" key="8">
    <source>
        <dbReference type="Proteomes" id="UP000324517"/>
    </source>
</evidence>
<dbReference type="InterPro" id="IPR036388">
    <property type="entry name" value="WH-like_DNA-bd_sf"/>
</dbReference>
<feature type="domain" description="RNA polymerase sigma factor 70 region 4 type 2" evidence="6">
    <location>
        <begin position="123"/>
        <end position="170"/>
    </location>
</feature>
<organism evidence="7 8">
    <name type="scientific">Sutcliffiella horikoshii</name>
    <dbReference type="NCBI Taxonomy" id="79883"/>
    <lineage>
        <taxon>Bacteria</taxon>
        <taxon>Bacillati</taxon>
        <taxon>Bacillota</taxon>
        <taxon>Bacilli</taxon>
        <taxon>Bacillales</taxon>
        <taxon>Bacillaceae</taxon>
        <taxon>Sutcliffiella</taxon>
    </lineage>
</organism>
<dbReference type="RefSeq" id="WP_148979198.1">
    <property type="nucleotide sequence ID" value="NZ_JBNILM010000004.1"/>
</dbReference>
<protein>
    <submittedName>
        <fullName evidence="7">Sigma-70 family RNA polymerase sigma factor</fullName>
    </submittedName>
</protein>
<evidence type="ECO:0000259" key="6">
    <source>
        <dbReference type="Pfam" id="PF08281"/>
    </source>
</evidence>
<dbReference type="PANTHER" id="PTHR43133">
    <property type="entry name" value="RNA POLYMERASE ECF-TYPE SIGMA FACTO"/>
    <property type="match status" value="1"/>
</dbReference>
<dbReference type="InterPro" id="IPR013325">
    <property type="entry name" value="RNA_pol_sigma_r2"/>
</dbReference>
<feature type="domain" description="RNA polymerase sigma-70 region 2" evidence="5">
    <location>
        <begin position="23"/>
        <end position="87"/>
    </location>
</feature>
<accession>A0A5D4T9G1</accession>
<dbReference type="GO" id="GO:0003677">
    <property type="term" value="F:DNA binding"/>
    <property type="evidence" value="ECO:0007669"/>
    <property type="project" value="InterPro"/>
</dbReference>
<dbReference type="EMBL" id="VTET01000004">
    <property type="protein sequence ID" value="TYS72330.1"/>
    <property type="molecule type" value="Genomic_DNA"/>
</dbReference>
<dbReference type="InterPro" id="IPR014284">
    <property type="entry name" value="RNA_pol_sigma-70_dom"/>
</dbReference>
<dbReference type="Gene3D" id="1.10.10.10">
    <property type="entry name" value="Winged helix-like DNA-binding domain superfamily/Winged helix DNA-binding domain"/>
    <property type="match status" value="1"/>
</dbReference>
<proteinExistence type="inferred from homology"/>
<evidence type="ECO:0000256" key="3">
    <source>
        <dbReference type="ARBA" id="ARBA00023082"/>
    </source>
</evidence>
<reference evidence="7 8" key="1">
    <citation type="submission" date="2019-08" db="EMBL/GenBank/DDBJ databases">
        <title>Bacillus genomes from the desert of Cuatro Cienegas, Coahuila.</title>
        <authorList>
            <person name="Olmedo-Alvarez G."/>
        </authorList>
    </citation>
    <scope>NUCLEOTIDE SEQUENCE [LARGE SCALE GENOMIC DNA]</scope>
    <source>
        <strain evidence="7 8">CH98b_3T</strain>
    </source>
</reference>
<dbReference type="InterPro" id="IPR039425">
    <property type="entry name" value="RNA_pol_sigma-70-like"/>
</dbReference>
<dbReference type="PANTHER" id="PTHR43133:SF60">
    <property type="entry name" value="RNA POLYMERASE SIGMA FACTOR SIGV"/>
    <property type="match status" value="1"/>
</dbReference>
<dbReference type="CDD" id="cd06171">
    <property type="entry name" value="Sigma70_r4"/>
    <property type="match status" value="1"/>
</dbReference>
<keyword evidence="3" id="KW-0731">Sigma factor</keyword>
<evidence type="ECO:0000256" key="2">
    <source>
        <dbReference type="ARBA" id="ARBA00023015"/>
    </source>
</evidence>
<dbReference type="InterPro" id="IPR013249">
    <property type="entry name" value="RNA_pol_sigma70_r4_t2"/>
</dbReference>
<sequence length="180" mass="21476">MNSFQGGQVLETLEKKEYTLEDLMELYGNDLKRIAFLYVNDHGQCEDIIQEVFLSCYKNMESFRHESNYKTWLIRITINKCKDYRKKWSIKNMIYKPFIDPFMKNKGPSSEENLLRKEIQNDMIHALAKLPSKYKDVLILYYYQDMKVDEIASLLKANPNTIRSQLTRGRILLKKKWKGD</sequence>
<dbReference type="AlphaFoldDB" id="A0A5D4T9G1"/>
<keyword evidence="2" id="KW-0805">Transcription regulation</keyword>
<dbReference type="SUPFAM" id="SSF88659">
    <property type="entry name" value="Sigma3 and sigma4 domains of RNA polymerase sigma factors"/>
    <property type="match status" value="1"/>
</dbReference>
<dbReference type="Proteomes" id="UP000324517">
    <property type="component" value="Unassembled WGS sequence"/>
</dbReference>
<keyword evidence="4" id="KW-0804">Transcription</keyword>
<dbReference type="InterPro" id="IPR013324">
    <property type="entry name" value="RNA_pol_sigma_r3/r4-like"/>
</dbReference>
<dbReference type="GO" id="GO:0016987">
    <property type="term" value="F:sigma factor activity"/>
    <property type="evidence" value="ECO:0007669"/>
    <property type="project" value="UniProtKB-KW"/>
</dbReference>
<comment type="caution">
    <text evidence="7">The sequence shown here is derived from an EMBL/GenBank/DDBJ whole genome shotgun (WGS) entry which is preliminary data.</text>
</comment>
<dbReference type="SUPFAM" id="SSF88946">
    <property type="entry name" value="Sigma2 domain of RNA polymerase sigma factors"/>
    <property type="match status" value="1"/>
</dbReference>
<comment type="similarity">
    <text evidence="1">Belongs to the sigma-70 factor family. ECF subfamily.</text>
</comment>
<dbReference type="InterPro" id="IPR007627">
    <property type="entry name" value="RNA_pol_sigma70_r2"/>
</dbReference>
<dbReference type="Pfam" id="PF08281">
    <property type="entry name" value="Sigma70_r4_2"/>
    <property type="match status" value="1"/>
</dbReference>
<dbReference type="Gene3D" id="1.10.1740.10">
    <property type="match status" value="1"/>
</dbReference>
<dbReference type="OrthoDB" id="9794508at2"/>
<dbReference type="NCBIfam" id="TIGR02937">
    <property type="entry name" value="sigma70-ECF"/>
    <property type="match status" value="1"/>
</dbReference>
<gene>
    <name evidence="7" type="ORF">FZC75_10250</name>
</gene>
<evidence type="ECO:0000259" key="5">
    <source>
        <dbReference type="Pfam" id="PF04542"/>
    </source>
</evidence>
<dbReference type="Pfam" id="PF04542">
    <property type="entry name" value="Sigma70_r2"/>
    <property type="match status" value="1"/>
</dbReference>
<evidence type="ECO:0000313" key="7">
    <source>
        <dbReference type="EMBL" id="TYS72330.1"/>
    </source>
</evidence>
<evidence type="ECO:0000256" key="1">
    <source>
        <dbReference type="ARBA" id="ARBA00010641"/>
    </source>
</evidence>
<evidence type="ECO:0000256" key="4">
    <source>
        <dbReference type="ARBA" id="ARBA00023163"/>
    </source>
</evidence>
<dbReference type="GO" id="GO:0006352">
    <property type="term" value="P:DNA-templated transcription initiation"/>
    <property type="evidence" value="ECO:0007669"/>
    <property type="project" value="InterPro"/>
</dbReference>
<name>A0A5D4T9G1_9BACI</name>